<dbReference type="GO" id="GO:0046081">
    <property type="term" value="P:dUTP catabolic process"/>
    <property type="evidence" value="ECO:0007669"/>
    <property type="project" value="InterPro"/>
</dbReference>
<dbReference type="InterPro" id="IPR029054">
    <property type="entry name" value="dUTPase-like"/>
</dbReference>
<dbReference type="GO" id="GO:0004170">
    <property type="term" value="F:dUTP diphosphatase activity"/>
    <property type="evidence" value="ECO:0007669"/>
    <property type="project" value="UniProtKB-EC"/>
</dbReference>
<dbReference type="InterPro" id="IPR026350">
    <property type="entry name" value="GxxExxY"/>
</dbReference>
<comment type="caution">
    <text evidence="7">The sequence shown here is derived from an EMBL/GenBank/DDBJ whole genome shotgun (WGS) entry which is preliminary data.</text>
</comment>
<dbReference type="SUPFAM" id="SSF51283">
    <property type="entry name" value="dUTPase-like"/>
    <property type="match status" value="1"/>
</dbReference>
<dbReference type="STRING" id="1619037.UT67_C0018G0011"/>
<reference evidence="7 8" key="1">
    <citation type="journal article" date="2015" name="Nature">
        <title>rRNA introns, odd ribosomes, and small enigmatic genomes across a large radiation of phyla.</title>
        <authorList>
            <person name="Brown C.T."/>
            <person name="Hug L.A."/>
            <person name="Thomas B.C."/>
            <person name="Sharon I."/>
            <person name="Castelle C.J."/>
            <person name="Singh A."/>
            <person name="Wilkins M.J."/>
            <person name="Williams K.H."/>
            <person name="Banfield J.F."/>
        </authorList>
    </citation>
    <scope>NUCLEOTIDE SEQUENCE [LARGE SCALE GENOMIC DNA]</scope>
</reference>
<organism evidence="7 8">
    <name type="scientific">Candidatus Magasanikbacteria bacterium GW2011_GWA2_40_10</name>
    <dbReference type="NCBI Taxonomy" id="1619037"/>
    <lineage>
        <taxon>Bacteria</taxon>
        <taxon>Candidatus Magasanikiibacteriota</taxon>
    </lineage>
</organism>
<dbReference type="InterPro" id="IPR036157">
    <property type="entry name" value="dUTPase-like_sf"/>
</dbReference>
<comment type="similarity">
    <text evidence="1">Belongs to the dUTPase family.</text>
</comment>
<dbReference type="PANTHER" id="PTHR11241">
    <property type="entry name" value="DEOXYURIDINE 5'-TRIPHOSPHATE NUCLEOTIDOHYDROLASE"/>
    <property type="match status" value="1"/>
</dbReference>
<dbReference type="AlphaFoldDB" id="A0A0G0Q1N8"/>
<dbReference type="NCBIfam" id="TIGR00576">
    <property type="entry name" value="dut"/>
    <property type="match status" value="1"/>
</dbReference>
<evidence type="ECO:0000259" key="6">
    <source>
        <dbReference type="Pfam" id="PF00692"/>
    </source>
</evidence>
<dbReference type="Gene3D" id="2.70.40.10">
    <property type="match status" value="1"/>
</dbReference>
<comment type="catalytic activity">
    <reaction evidence="5">
        <text>dUTP + H2O = dUMP + diphosphate + H(+)</text>
        <dbReference type="Rhea" id="RHEA:10248"/>
        <dbReference type="ChEBI" id="CHEBI:15377"/>
        <dbReference type="ChEBI" id="CHEBI:15378"/>
        <dbReference type="ChEBI" id="CHEBI:33019"/>
        <dbReference type="ChEBI" id="CHEBI:61555"/>
        <dbReference type="ChEBI" id="CHEBI:246422"/>
        <dbReference type="EC" id="3.6.1.23"/>
    </reaction>
</comment>
<evidence type="ECO:0000256" key="1">
    <source>
        <dbReference type="ARBA" id="ARBA00006581"/>
    </source>
</evidence>
<dbReference type="InterPro" id="IPR033704">
    <property type="entry name" value="dUTPase_trimeric"/>
</dbReference>
<dbReference type="GO" id="GO:0006226">
    <property type="term" value="P:dUMP biosynthetic process"/>
    <property type="evidence" value="ECO:0007669"/>
    <property type="project" value="InterPro"/>
</dbReference>
<gene>
    <name evidence="7" type="ORF">UT67_C0018G0011</name>
</gene>
<feature type="domain" description="dUTPase-like" evidence="6">
    <location>
        <begin position="160"/>
        <end position="289"/>
    </location>
</feature>
<dbReference type="NCBIfam" id="TIGR04256">
    <property type="entry name" value="GxxExxY"/>
    <property type="match status" value="1"/>
</dbReference>
<name>A0A0G0Q1N8_9BACT</name>
<keyword evidence="4" id="KW-0546">Nucleotide metabolism</keyword>
<dbReference type="InterPro" id="IPR008181">
    <property type="entry name" value="dUTPase"/>
</dbReference>
<dbReference type="GO" id="GO:0000287">
    <property type="term" value="F:magnesium ion binding"/>
    <property type="evidence" value="ECO:0007669"/>
    <property type="project" value="InterPro"/>
</dbReference>
<proteinExistence type="inferred from homology"/>
<evidence type="ECO:0000256" key="3">
    <source>
        <dbReference type="ARBA" id="ARBA00022801"/>
    </source>
</evidence>
<dbReference type="PANTHER" id="PTHR11241:SF0">
    <property type="entry name" value="DEOXYURIDINE 5'-TRIPHOSPHATE NUCLEOTIDOHYDROLASE"/>
    <property type="match status" value="1"/>
</dbReference>
<keyword evidence="3 7" id="KW-0378">Hydrolase</keyword>
<dbReference type="Pfam" id="PF00692">
    <property type="entry name" value="dUTPase"/>
    <property type="match status" value="1"/>
</dbReference>
<evidence type="ECO:0000313" key="7">
    <source>
        <dbReference type="EMBL" id="KKR34284.1"/>
    </source>
</evidence>
<dbReference type="NCBIfam" id="NF001862">
    <property type="entry name" value="PRK00601.1"/>
    <property type="match status" value="1"/>
</dbReference>
<evidence type="ECO:0000256" key="2">
    <source>
        <dbReference type="ARBA" id="ARBA00012379"/>
    </source>
</evidence>
<protein>
    <recommendedName>
        <fullName evidence="2">dUTP diphosphatase</fullName>
        <ecNumber evidence="2">3.6.1.23</ecNumber>
    </recommendedName>
</protein>
<dbReference type="EC" id="3.6.1.23" evidence="2"/>
<dbReference type="Pfam" id="PF13366">
    <property type="entry name" value="PDDEXK_3"/>
    <property type="match status" value="1"/>
</dbReference>
<dbReference type="CDD" id="cd07557">
    <property type="entry name" value="trimeric_dUTPase"/>
    <property type="match status" value="1"/>
</dbReference>
<evidence type="ECO:0000256" key="4">
    <source>
        <dbReference type="ARBA" id="ARBA00023080"/>
    </source>
</evidence>
<dbReference type="Proteomes" id="UP000034855">
    <property type="component" value="Unassembled WGS sequence"/>
</dbReference>
<sequence>MSDLLFKELSYKINGVLFSAHNKLGQFSNEKQYADLIEQLFKQENIKYEREKILPPSFQGERNGRNKVDFLIEDTIILELKAKQQLENADFTQTLRYLTALEKKLGILVNFKSKYLKVKRVLNSRSNELSYSLNSHISKSASSAYPCMQVKIKRIDTSLPLPEYHTSGAVAFDLYSRDNMVVPAKNIALIPANFIIEVPTGYALILTARSSLAKKKGLMLANGVGTIDNDYCGPEDEIKISVYNFTDSDVAVTKGERLAQGLFMKIDQGQWEEVDEMTEKSRGGFGSTGLI</sequence>
<accession>A0A0G0Q1N8</accession>
<dbReference type="EMBL" id="LBXR01000018">
    <property type="protein sequence ID" value="KKR34284.1"/>
    <property type="molecule type" value="Genomic_DNA"/>
</dbReference>
<evidence type="ECO:0000256" key="5">
    <source>
        <dbReference type="ARBA" id="ARBA00047686"/>
    </source>
</evidence>
<evidence type="ECO:0000313" key="8">
    <source>
        <dbReference type="Proteomes" id="UP000034855"/>
    </source>
</evidence>